<dbReference type="PROSITE" id="PS50173">
    <property type="entry name" value="UMUC"/>
    <property type="match status" value="1"/>
</dbReference>
<dbReference type="InterPro" id="IPR043502">
    <property type="entry name" value="DNA/RNA_pol_sf"/>
</dbReference>
<organism evidence="18 19">
    <name type="scientific">Clostridium beijerinckii</name>
    <name type="common">Clostridium MP</name>
    <dbReference type="NCBI Taxonomy" id="1520"/>
    <lineage>
        <taxon>Bacteria</taxon>
        <taxon>Bacillati</taxon>
        <taxon>Bacillota</taxon>
        <taxon>Clostridia</taxon>
        <taxon>Eubacteriales</taxon>
        <taxon>Clostridiaceae</taxon>
        <taxon>Clostridium</taxon>
    </lineage>
</organism>
<dbReference type="InterPro" id="IPR001126">
    <property type="entry name" value="UmuC"/>
</dbReference>
<dbReference type="GO" id="GO:0006281">
    <property type="term" value="P:DNA repair"/>
    <property type="evidence" value="ECO:0007669"/>
    <property type="project" value="UniProtKB-UniRule"/>
</dbReference>
<comment type="subcellular location">
    <subcellularLocation>
        <location evidence="1 16">Cytoplasm</location>
    </subcellularLocation>
</comment>
<dbReference type="OrthoDB" id="9808813at2"/>
<evidence type="ECO:0000256" key="1">
    <source>
        <dbReference type="ARBA" id="ARBA00004496"/>
    </source>
</evidence>
<keyword evidence="9 16" id="KW-0479">Metal-binding</keyword>
<reference evidence="19" key="1">
    <citation type="submission" date="2014-12" db="EMBL/GenBank/DDBJ databases">
        <title>Genome sequence of Clostridium beijerinckii strain 59B.</title>
        <authorList>
            <person name="Little G.T."/>
            <person name="Minton N.P."/>
        </authorList>
    </citation>
    <scope>NUCLEOTIDE SEQUENCE [LARGE SCALE GENOMIC DNA]</scope>
    <source>
        <strain evidence="19">59B</strain>
    </source>
</reference>
<dbReference type="EC" id="2.7.7.7" evidence="16"/>
<evidence type="ECO:0000256" key="5">
    <source>
        <dbReference type="ARBA" id="ARBA00022490"/>
    </source>
</evidence>
<protein>
    <recommendedName>
        <fullName evidence="16">DNA polymerase IV</fullName>
        <shortName evidence="16">Pol IV</shortName>
        <ecNumber evidence="16">2.7.7.7</ecNumber>
    </recommendedName>
</protein>
<dbReference type="RefSeq" id="WP_041899412.1">
    <property type="nucleotide sequence ID" value="NZ_CP010086.2"/>
</dbReference>
<dbReference type="Gene3D" id="3.30.70.270">
    <property type="match status" value="1"/>
</dbReference>
<dbReference type="InterPro" id="IPR050116">
    <property type="entry name" value="DNA_polymerase-Y"/>
</dbReference>
<keyword evidence="6 16" id="KW-0808">Transferase</keyword>
<dbReference type="Pfam" id="PF11799">
    <property type="entry name" value="IMS_C"/>
    <property type="match status" value="1"/>
</dbReference>
<dbReference type="InterPro" id="IPR036775">
    <property type="entry name" value="DNA_pol_Y-fam_lit_finger_sf"/>
</dbReference>
<dbReference type="PANTHER" id="PTHR11076:SF33">
    <property type="entry name" value="DNA POLYMERASE KAPPA"/>
    <property type="match status" value="1"/>
</dbReference>
<evidence type="ECO:0000313" key="18">
    <source>
        <dbReference type="EMBL" id="AJH01291.1"/>
    </source>
</evidence>
<feature type="site" description="Substrate discrimination" evidence="16">
    <location>
        <position position="14"/>
    </location>
</feature>
<evidence type="ECO:0000256" key="15">
    <source>
        <dbReference type="ARBA" id="ARBA00049244"/>
    </source>
</evidence>
<evidence type="ECO:0000256" key="3">
    <source>
        <dbReference type="ARBA" id="ARBA00011245"/>
    </source>
</evidence>
<comment type="cofactor">
    <cofactor evidence="16">
        <name>Mg(2+)</name>
        <dbReference type="ChEBI" id="CHEBI:18420"/>
    </cofactor>
    <text evidence="16">Binds 2 magnesium ions per subunit.</text>
</comment>
<dbReference type="FunFam" id="3.30.1490.100:FF:000004">
    <property type="entry name" value="DNA polymerase IV"/>
    <property type="match status" value="1"/>
</dbReference>
<dbReference type="NCBIfam" id="NF002677">
    <property type="entry name" value="PRK02406.1"/>
    <property type="match status" value="1"/>
</dbReference>
<proteinExistence type="inferred from homology"/>
<dbReference type="GO" id="GO:0042276">
    <property type="term" value="P:error-prone translesion synthesis"/>
    <property type="evidence" value="ECO:0007669"/>
    <property type="project" value="TreeGrafter"/>
</dbReference>
<dbReference type="InterPro" id="IPR024728">
    <property type="entry name" value="PolY_HhH_motif"/>
</dbReference>
<keyword evidence="8 16" id="KW-0235">DNA replication</keyword>
<dbReference type="FunFam" id="3.40.1170.60:FF:000001">
    <property type="entry name" value="DNA polymerase IV"/>
    <property type="match status" value="1"/>
</dbReference>
<dbReference type="InterPro" id="IPR022880">
    <property type="entry name" value="DNApol_IV"/>
</dbReference>
<dbReference type="GO" id="GO:0006261">
    <property type="term" value="P:DNA-templated DNA replication"/>
    <property type="evidence" value="ECO:0007669"/>
    <property type="project" value="UniProtKB-UniRule"/>
</dbReference>
<dbReference type="PANTHER" id="PTHR11076">
    <property type="entry name" value="DNA REPAIR POLYMERASE UMUC / TRANSFERASE FAMILY MEMBER"/>
    <property type="match status" value="1"/>
</dbReference>
<comment type="subunit">
    <text evidence="3 16">Monomer.</text>
</comment>
<evidence type="ECO:0000256" key="6">
    <source>
        <dbReference type="ARBA" id="ARBA00022679"/>
    </source>
</evidence>
<keyword evidence="11 16" id="KW-0460">Magnesium</keyword>
<keyword evidence="12 16" id="KW-0239">DNA-directed DNA polymerase</keyword>
<dbReference type="Proteomes" id="UP000031866">
    <property type="component" value="Chromosome"/>
</dbReference>
<dbReference type="EMBL" id="CP010086">
    <property type="protein sequence ID" value="AJH01291.1"/>
    <property type="molecule type" value="Genomic_DNA"/>
</dbReference>
<evidence type="ECO:0000313" key="19">
    <source>
        <dbReference type="Proteomes" id="UP000031866"/>
    </source>
</evidence>
<dbReference type="AlphaFoldDB" id="A0A0B5QK36"/>
<keyword evidence="7 16" id="KW-0548">Nucleotidyltransferase</keyword>
<evidence type="ECO:0000256" key="13">
    <source>
        <dbReference type="ARBA" id="ARBA00023125"/>
    </source>
</evidence>
<dbReference type="Pfam" id="PF00817">
    <property type="entry name" value="IMS"/>
    <property type="match status" value="1"/>
</dbReference>
<keyword evidence="13 16" id="KW-0238">DNA-binding</keyword>
<dbReference type="GO" id="GO:0003684">
    <property type="term" value="F:damaged DNA binding"/>
    <property type="evidence" value="ECO:0007669"/>
    <property type="project" value="InterPro"/>
</dbReference>
<dbReference type="GO" id="GO:0000287">
    <property type="term" value="F:magnesium ion binding"/>
    <property type="evidence" value="ECO:0007669"/>
    <property type="project" value="UniProtKB-UniRule"/>
</dbReference>
<keyword evidence="4 16" id="KW-0515">Mutator protein</keyword>
<dbReference type="InterPro" id="IPR043128">
    <property type="entry name" value="Rev_trsase/Diguanyl_cyclase"/>
</dbReference>
<keyword evidence="14 16" id="KW-0234">DNA repair</keyword>
<evidence type="ECO:0000256" key="4">
    <source>
        <dbReference type="ARBA" id="ARBA00022457"/>
    </source>
</evidence>
<evidence type="ECO:0000256" key="8">
    <source>
        <dbReference type="ARBA" id="ARBA00022705"/>
    </source>
</evidence>
<dbReference type="KEGG" id="cbei:LF65_04761"/>
<evidence type="ECO:0000256" key="2">
    <source>
        <dbReference type="ARBA" id="ARBA00010945"/>
    </source>
</evidence>
<dbReference type="GO" id="GO:0003887">
    <property type="term" value="F:DNA-directed DNA polymerase activity"/>
    <property type="evidence" value="ECO:0007669"/>
    <property type="project" value="UniProtKB-UniRule"/>
</dbReference>
<dbReference type="SUPFAM" id="SSF56672">
    <property type="entry name" value="DNA/RNA polymerases"/>
    <property type="match status" value="1"/>
</dbReference>
<dbReference type="GO" id="GO:0005829">
    <property type="term" value="C:cytosol"/>
    <property type="evidence" value="ECO:0007669"/>
    <property type="project" value="TreeGrafter"/>
</dbReference>
<evidence type="ECO:0000256" key="7">
    <source>
        <dbReference type="ARBA" id="ARBA00022695"/>
    </source>
</evidence>
<comment type="similarity">
    <text evidence="2 16">Belongs to the DNA polymerase type-Y family.</text>
</comment>
<feature type="binding site" evidence="16">
    <location>
        <position position="103"/>
    </location>
    <ligand>
        <name>Mg(2+)</name>
        <dbReference type="ChEBI" id="CHEBI:18420"/>
    </ligand>
</feature>
<dbReference type="CDD" id="cd03586">
    <property type="entry name" value="PolY_Pol_IV_kappa"/>
    <property type="match status" value="1"/>
</dbReference>
<dbReference type="STRING" id="1520.LF65_04761"/>
<feature type="binding site" evidence="16">
    <location>
        <position position="9"/>
    </location>
    <ligand>
        <name>Mg(2+)</name>
        <dbReference type="ChEBI" id="CHEBI:18420"/>
    </ligand>
</feature>
<dbReference type="SUPFAM" id="SSF100879">
    <property type="entry name" value="Lesion bypass DNA polymerase (Y-family), little finger domain"/>
    <property type="match status" value="1"/>
</dbReference>
<evidence type="ECO:0000256" key="11">
    <source>
        <dbReference type="ARBA" id="ARBA00022842"/>
    </source>
</evidence>
<dbReference type="NCBIfam" id="NF010731">
    <property type="entry name" value="PRK14133.1"/>
    <property type="match status" value="1"/>
</dbReference>
<evidence type="ECO:0000256" key="10">
    <source>
        <dbReference type="ARBA" id="ARBA00022763"/>
    </source>
</evidence>
<accession>A0A0B5QK36</accession>
<dbReference type="GO" id="GO:0009432">
    <property type="term" value="P:SOS response"/>
    <property type="evidence" value="ECO:0007669"/>
    <property type="project" value="TreeGrafter"/>
</dbReference>
<dbReference type="Gene3D" id="3.30.1490.100">
    <property type="entry name" value="DNA polymerase, Y-family, little finger domain"/>
    <property type="match status" value="1"/>
</dbReference>
<evidence type="ECO:0000256" key="9">
    <source>
        <dbReference type="ARBA" id="ARBA00022723"/>
    </source>
</evidence>
<evidence type="ECO:0000256" key="14">
    <source>
        <dbReference type="ARBA" id="ARBA00023204"/>
    </source>
</evidence>
<dbReference type="InterPro" id="IPR017961">
    <property type="entry name" value="DNA_pol_Y-fam_little_finger"/>
</dbReference>
<sequence>MDNVILHVDMDAFFASVEQRDNPDLKGKPVIVGGISERGVVSTCSYEARKYGVHSAMPMFMAREKCPNGIFVSGRYGKYAKVSQEIFEIFNEVTPLVEPVSIDEGFLDLSQGKIKDGIEAARYIKNRVFKEVGLTLSIGISYNKFLAKLASEWNKPNGIKEIRKEMIPDILFPLPISKVHGLGKVSVAKLNNMGIYYIEELYKMPKGFYIEYLGKNGIEIYDRIRGIDGRKVELIRERKSIGKERTLKFDTKNKEELREYIKEFSFEIEEILNRKNVSGKTVTLKFKTKDFENHTRSKTLNYYIGTQLEIYKVAEELLDSEQLKEEVRLIGVSISSFKETEVQQMSLL</sequence>
<comment type="catalytic activity">
    <reaction evidence="15 16">
        <text>DNA(n) + a 2'-deoxyribonucleoside 5'-triphosphate = DNA(n+1) + diphosphate</text>
        <dbReference type="Rhea" id="RHEA:22508"/>
        <dbReference type="Rhea" id="RHEA-COMP:17339"/>
        <dbReference type="Rhea" id="RHEA-COMP:17340"/>
        <dbReference type="ChEBI" id="CHEBI:33019"/>
        <dbReference type="ChEBI" id="CHEBI:61560"/>
        <dbReference type="ChEBI" id="CHEBI:173112"/>
        <dbReference type="EC" id="2.7.7.7"/>
    </reaction>
</comment>
<dbReference type="Pfam" id="PF11798">
    <property type="entry name" value="IMS_HHH"/>
    <property type="match status" value="1"/>
</dbReference>
<dbReference type="Gene3D" id="1.10.150.20">
    <property type="entry name" value="5' to 3' exonuclease, C-terminal subdomain"/>
    <property type="match status" value="1"/>
</dbReference>
<feature type="active site" evidence="16">
    <location>
        <position position="104"/>
    </location>
</feature>
<keyword evidence="10 16" id="KW-0227">DNA damage</keyword>
<feature type="domain" description="UmuC" evidence="17">
    <location>
        <begin position="5"/>
        <end position="183"/>
    </location>
</feature>
<gene>
    <name evidence="16" type="primary">dinB</name>
    <name evidence="18" type="ORF">LF65_04761</name>
</gene>
<dbReference type="HAMAP" id="MF_01113">
    <property type="entry name" value="DNApol_IV"/>
    <property type="match status" value="1"/>
</dbReference>
<comment type="function">
    <text evidence="16">Poorly processive, error-prone DNA polymerase involved in untargeted mutagenesis. Copies undamaged DNA at stalled replication forks, which arise in vivo from mismatched or misaligned primer ends. These misaligned primers can be extended by PolIV. Exhibits no 3'-5' exonuclease (proofreading) activity. May be involved in translesional synthesis, in conjunction with the beta clamp from PolIII.</text>
</comment>
<dbReference type="Gene3D" id="3.40.1170.60">
    <property type="match status" value="1"/>
</dbReference>
<keyword evidence="5 16" id="KW-0963">Cytoplasm</keyword>
<evidence type="ECO:0000256" key="16">
    <source>
        <dbReference type="HAMAP-Rule" id="MF_01113"/>
    </source>
</evidence>
<name>A0A0B5QK36_CLOBE</name>
<evidence type="ECO:0000256" key="12">
    <source>
        <dbReference type="ARBA" id="ARBA00022932"/>
    </source>
</evidence>
<evidence type="ECO:0000259" key="17">
    <source>
        <dbReference type="PROSITE" id="PS50173"/>
    </source>
</evidence>